<sequence>MDNNMDTIVLTDNVELKKPSNVLQTRKKILCFLCVLAILVVCAVCLGVFLRHDKNHEINKHIRWCGTSDLYDHETNCRAFLSTNCNITLIESIPENLTYPDGAPSHPSIYSGWLQLLDAAQSTIYIASSYWSLRSEDIPVKDPSSWQGDDIFNKLEEAGKRGVEIRIVHQVDTKSQPNLDTKILEEKGLAKVRVLDLERLIGAGIIHSKMWLVDNMHFYLGSANMDWRSLTQVKELGLLTSNCSCLANDMSKIFDIYWMLAEPNSTIPEHWPVSLETYYNKDSPMPLRINGDGQGKVYLSSSPPPLCTHGRTTDIDSILDVIHKAKKFIHISVMDYSPTFLYTWPEKYWAVIDDALRTAAFDRGVEVHFMASDWVHTKPAMIPFLKSLAVLNDVSNVDVEVRLFKVPASESQRKIPYSRVQHTKYMVTDNAAYVGTSNWSADYFVSTGGIGYIINQTSPDAKNPLYSDTIQRQLEDVFSRDWNSNYTKSIWEY</sequence>
<dbReference type="PANTHER" id="PTHR10185:SF17">
    <property type="entry name" value="GM01519P-RELATED"/>
    <property type="match status" value="1"/>
</dbReference>
<dbReference type="InterPro" id="IPR050874">
    <property type="entry name" value="Diverse_PLD-related"/>
</dbReference>
<dbReference type="PROSITE" id="PS50035">
    <property type="entry name" value="PLD"/>
    <property type="match status" value="2"/>
</dbReference>
<dbReference type="Pfam" id="PF00614">
    <property type="entry name" value="PLDc"/>
    <property type="match status" value="1"/>
</dbReference>
<dbReference type="Pfam" id="PF13918">
    <property type="entry name" value="PLDc_3"/>
    <property type="match status" value="1"/>
</dbReference>
<organism evidence="2 3">
    <name type="scientific">Paramuricea clavata</name>
    <name type="common">Red gorgonian</name>
    <name type="synonym">Violescent sea-whip</name>
    <dbReference type="NCBI Taxonomy" id="317549"/>
    <lineage>
        <taxon>Eukaryota</taxon>
        <taxon>Metazoa</taxon>
        <taxon>Cnidaria</taxon>
        <taxon>Anthozoa</taxon>
        <taxon>Octocorallia</taxon>
        <taxon>Malacalcyonacea</taxon>
        <taxon>Plexauridae</taxon>
        <taxon>Paramuricea</taxon>
    </lineage>
</organism>
<protein>
    <submittedName>
        <fullName evidence="2">Phospholipase D3-like isoform X2</fullName>
    </submittedName>
</protein>
<dbReference type="SMART" id="SM00155">
    <property type="entry name" value="PLDc"/>
    <property type="match status" value="2"/>
</dbReference>
<dbReference type="CDD" id="cd09106">
    <property type="entry name" value="PLDc_vPLD3_4_5_like_1"/>
    <property type="match status" value="1"/>
</dbReference>
<evidence type="ECO:0000313" key="3">
    <source>
        <dbReference type="Proteomes" id="UP001152795"/>
    </source>
</evidence>
<dbReference type="AlphaFoldDB" id="A0A7D9HD30"/>
<evidence type="ECO:0000313" key="2">
    <source>
        <dbReference type="EMBL" id="CAB3979771.1"/>
    </source>
</evidence>
<dbReference type="SUPFAM" id="SSF56024">
    <property type="entry name" value="Phospholipase D/nuclease"/>
    <property type="match status" value="2"/>
</dbReference>
<comment type="caution">
    <text evidence="2">The sequence shown here is derived from an EMBL/GenBank/DDBJ whole genome shotgun (WGS) entry which is preliminary data.</text>
</comment>
<evidence type="ECO:0000256" key="1">
    <source>
        <dbReference type="ARBA" id="ARBA00008664"/>
    </source>
</evidence>
<dbReference type="InterPro" id="IPR001736">
    <property type="entry name" value="PLipase_D/transphosphatidylase"/>
</dbReference>
<gene>
    <name evidence="2" type="ORF">PACLA_8A041689</name>
</gene>
<accession>A0A7D9HD30</accession>
<dbReference type="Proteomes" id="UP001152795">
    <property type="component" value="Unassembled WGS sequence"/>
</dbReference>
<dbReference type="EMBL" id="CACRXK020000226">
    <property type="protein sequence ID" value="CAB3979771.1"/>
    <property type="molecule type" value="Genomic_DNA"/>
</dbReference>
<dbReference type="OrthoDB" id="1923775at2759"/>
<dbReference type="Gene3D" id="3.30.870.10">
    <property type="entry name" value="Endonuclease Chain A"/>
    <property type="match status" value="2"/>
</dbReference>
<proteinExistence type="inferred from homology"/>
<keyword evidence="3" id="KW-1185">Reference proteome</keyword>
<reference evidence="2" key="1">
    <citation type="submission" date="2020-04" db="EMBL/GenBank/DDBJ databases">
        <authorList>
            <person name="Alioto T."/>
            <person name="Alioto T."/>
            <person name="Gomez Garrido J."/>
        </authorList>
    </citation>
    <scope>NUCLEOTIDE SEQUENCE</scope>
    <source>
        <strain evidence="2">A484AB</strain>
    </source>
</reference>
<dbReference type="GO" id="GO:0003824">
    <property type="term" value="F:catalytic activity"/>
    <property type="evidence" value="ECO:0007669"/>
    <property type="project" value="InterPro"/>
</dbReference>
<dbReference type="InterPro" id="IPR032803">
    <property type="entry name" value="PLDc_3"/>
</dbReference>
<dbReference type="PANTHER" id="PTHR10185">
    <property type="entry name" value="PHOSPHOLIPASE D - RELATED"/>
    <property type="match status" value="1"/>
</dbReference>
<comment type="similarity">
    <text evidence="1">Belongs to the phospholipase D family.</text>
</comment>
<name>A0A7D9HD30_PARCT</name>